<evidence type="ECO:0000256" key="6">
    <source>
        <dbReference type="ARBA" id="ARBA00030350"/>
    </source>
</evidence>
<evidence type="ECO:0000256" key="5">
    <source>
        <dbReference type="ARBA" id="ARBA00023277"/>
    </source>
</evidence>
<organism evidence="7 8">
    <name type="scientific">Acorus gramineus</name>
    <name type="common">Dwarf sweet flag</name>
    <dbReference type="NCBI Taxonomy" id="55184"/>
    <lineage>
        <taxon>Eukaryota</taxon>
        <taxon>Viridiplantae</taxon>
        <taxon>Streptophyta</taxon>
        <taxon>Embryophyta</taxon>
        <taxon>Tracheophyta</taxon>
        <taxon>Spermatophyta</taxon>
        <taxon>Magnoliopsida</taxon>
        <taxon>Liliopsida</taxon>
        <taxon>Acoraceae</taxon>
        <taxon>Acorus</taxon>
    </lineage>
</organism>
<comment type="similarity">
    <text evidence="1">Belongs to the glycosyltransferase GT106 family.</text>
</comment>
<dbReference type="InterPro" id="IPR019378">
    <property type="entry name" value="GDP-Fuc_O-FucTrfase"/>
</dbReference>
<keyword evidence="5" id="KW-0119">Carbohydrate metabolism</keyword>
<dbReference type="Pfam" id="PF10250">
    <property type="entry name" value="O-FucT"/>
    <property type="match status" value="1"/>
</dbReference>
<keyword evidence="4" id="KW-0294">Fucose metabolism</keyword>
<keyword evidence="8" id="KW-1185">Reference proteome</keyword>
<evidence type="ECO:0000256" key="1">
    <source>
        <dbReference type="ARBA" id="ARBA00007737"/>
    </source>
</evidence>
<evidence type="ECO:0000313" key="8">
    <source>
        <dbReference type="Proteomes" id="UP001179952"/>
    </source>
</evidence>
<protein>
    <recommendedName>
        <fullName evidence="6">O-fucosyltransferase family protein</fullName>
    </recommendedName>
</protein>
<dbReference type="InterPro" id="IPR044982">
    <property type="entry name" value="AtOFT1-like"/>
</dbReference>
<keyword evidence="3" id="KW-0808">Transferase</keyword>
<evidence type="ECO:0000256" key="3">
    <source>
        <dbReference type="ARBA" id="ARBA00022679"/>
    </source>
</evidence>
<reference evidence="7" key="1">
    <citation type="journal article" date="2023" name="Nat. Commun.">
        <title>Diploid and tetraploid genomes of Acorus and the evolution of monocots.</title>
        <authorList>
            <person name="Ma L."/>
            <person name="Liu K.W."/>
            <person name="Li Z."/>
            <person name="Hsiao Y.Y."/>
            <person name="Qi Y."/>
            <person name="Fu T."/>
            <person name="Tang G.D."/>
            <person name="Zhang D."/>
            <person name="Sun W.H."/>
            <person name="Liu D.K."/>
            <person name="Li Y."/>
            <person name="Chen G.Z."/>
            <person name="Liu X.D."/>
            <person name="Liao X.Y."/>
            <person name="Jiang Y.T."/>
            <person name="Yu X."/>
            <person name="Hao Y."/>
            <person name="Huang J."/>
            <person name="Zhao X.W."/>
            <person name="Ke S."/>
            <person name="Chen Y.Y."/>
            <person name="Wu W.L."/>
            <person name="Hsu J.L."/>
            <person name="Lin Y.F."/>
            <person name="Huang M.D."/>
            <person name="Li C.Y."/>
            <person name="Huang L."/>
            <person name="Wang Z.W."/>
            <person name="Zhao X."/>
            <person name="Zhong W.Y."/>
            <person name="Peng D.H."/>
            <person name="Ahmad S."/>
            <person name="Lan S."/>
            <person name="Zhang J.S."/>
            <person name="Tsai W.C."/>
            <person name="Van de Peer Y."/>
            <person name="Liu Z.J."/>
        </authorList>
    </citation>
    <scope>NUCLEOTIDE SEQUENCE</scope>
    <source>
        <strain evidence="7">SCP</strain>
    </source>
</reference>
<evidence type="ECO:0000313" key="7">
    <source>
        <dbReference type="EMBL" id="KAK1280087.1"/>
    </source>
</evidence>
<dbReference type="CDD" id="cd11296">
    <property type="entry name" value="O-FucT_like"/>
    <property type="match status" value="1"/>
</dbReference>
<proteinExistence type="inferred from homology"/>
<dbReference type="GO" id="GO:0016757">
    <property type="term" value="F:glycosyltransferase activity"/>
    <property type="evidence" value="ECO:0007669"/>
    <property type="project" value="UniProtKB-KW"/>
</dbReference>
<keyword evidence="2" id="KW-0328">Glycosyltransferase</keyword>
<evidence type="ECO:0000256" key="2">
    <source>
        <dbReference type="ARBA" id="ARBA00022676"/>
    </source>
</evidence>
<dbReference type="GO" id="GO:0006004">
    <property type="term" value="P:fucose metabolic process"/>
    <property type="evidence" value="ECO:0007669"/>
    <property type="project" value="UniProtKB-KW"/>
</dbReference>
<gene>
    <name evidence="7" type="ORF">QJS04_geneDACA014872</name>
</gene>
<accession>A0AAV9BVB7</accession>
<comment type="caution">
    <text evidence="7">The sequence shown here is derived from an EMBL/GenBank/DDBJ whole genome shotgun (WGS) entry which is preliminary data.</text>
</comment>
<evidence type="ECO:0000256" key="4">
    <source>
        <dbReference type="ARBA" id="ARBA00023253"/>
    </source>
</evidence>
<dbReference type="GO" id="GO:0009875">
    <property type="term" value="P:pollen-pistil interaction"/>
    <property type="evidence" value="ECO:0007669"/>
    <property type="project" value="InterPro"/>
</dbReference>
<reference evidence="7" key="2">
    <citation type="submission" date="2023-06" db="EMBL/GenBank/DDBJ databases">
        <authorList>
            <person name="Ma L."/>
            <person name="Liu K.-W."/>
            <person name="Li Z."/>
            <person name="Hsiao Y.-Y."/>
            <person name="Qi Y."/>
            <person name="Fu T."/>
            <person name="Tang G."/>
            <person name="Zhang D."/>
            <person name="Sun W.-H."/>
            <person name="Liu D.-K."/>
            <person name="Li Y."/>
            <person name="Chen G.-Z."/>
            <person name="Liu X.-D."/>
            <person name="Liao X.-Y."/>
            <person name="Jiang Y.-T."/>
            <person name="Yu X."/>
            <person name="Hao Y."/>
            <person name="Huang J."/>
            <person name="Zhao X.-W."/>
            <person name="Ke S."/>
            <person name="Chen Y.-Y."/>
            <person name="Wu W.-L."/>
            <person name="Hsu J.-L."/>
            <person name="Lin Y.-F."/>
            <person name="Huang M.-D."/>
            <person name="Li C.-Y."/>
            <person name="Huang L."/>
            <person name="Wang Z.-W."/>
            <person name="Zhao X."/>
            <person name="Zhong W.-Y."/>
            <person name="Peng D.-H."/>
            <person name="Ahmad S."/>
            <person name="Lan S."/>
            <person name="Zhang J.-S."/>
            <person name="Tsai W.-C."/>
            <person name="Van De Peer Y."/>
            <person name="Liu Z.-J."/>
        </authorList>
    </citation>
    <scope>NUCLEOTIDE SEQUENCE</scope>
    <source>
        <strain evidence="7">SCP</strain>
        <tissue evidence="7">Leaves</tissue>
    </source>
</reference>
<dbReference type="PANTHER" id="PTHR37220:SF1">
    <property type="entry name" value="O-FUCOSYLTRANSFERASE 23"/>
    <property type="match status" value="1"/>
</dbReference>
<dbReference type="AlphaFoldDB" id="A0AAV9BVB7"/>
<sequence length="442" mass="50246">MSKKGPSQSPKKFDKPKCLKLSTCHMNPALCRFLLLVVCIIIFRTLFSFPGLGGSRHDQFSLFPSSSLSLNSQSPFQNNKFLEVPQIVWGLNNQKIAFARACLTARLLNRTLLMPSLSASLFYKEVDLLEPIAFDKIFKFEEFNSRCKGFIQLGRFSDLTNQTKPFELHKGSGRKWTVERDMDQLKQCKKDPIDQAEVIRIIGKNPFLWHDHWPVKDYAKIFECLDVVNEISAEANKVVSQIRKIGGELKSGNETNSHVPYVAVHMRIEKDWMIHCKKLEQRSNISQICSSKEEIMERVTKIGGLQKPVIVYLAIADSLLEDSSILSGWEEGLVPFEKKRLGVWDTFNKYPYLIKSAIDYEVCLNADVFVGNSFSTFSSLVVLERTQKLLQMGVKTSCSVDVRWPSYAYNIQGESGGPQKWTTDMFDSSLRAVSYGSNNISC</sequence>
<name>A0AAV9BVB7_ACOGR</name>
<dbReference type="Proteomes" id="UP001179952">
    <property type="component" value="Unassembled WGS sequence"/>
</dbReference>
<dbReference type="Gene3D" id="3.40.50.11350">
    <property type="match status" value="1"/>
</dbReference>
<dbReference type="EMBL" id="JAUJYN010000001">
    <property type="protein sequence ID" value="KAK1280087.1"/>
    <property type="molecule type" value="Genomic_DNA"/>
</dbReference>
<dbReference type="PANTHER" id="PTHR37220">
    <property type="entry name" value="O-FUCOSYLTRANSFERASE 23"/>
    <property type="match status" value="1"/>
</dbReference>